<sequence>MGIQTSPVLLASLGVGLVTLLGLAVGSYLVRRSRRPQVTLLDPNEKYLLRLLDKTTVSHNTKRFRFALPTAHHTLGLPVAPWDHSRKQDILFSQISLSILRDAAHHRQPLCSSLHGPQANISTSPPELMAAWSSGHTLLSPVMRIKAMWILSSRST</sequence>
<dbReference type="AlphaFoldDB" id="B4DJ32"/>
<evidence type="ECO:0000256" key="2">
    <source>
        <dbReference type="ARBA" id="ARBA00022630"/>
    </source>
</evidence>
<evidence type="ECO:0000256" key="1">
    <source>
        <dbReference type="ARBA" id="ARBA00001974"/>
    </source>
</evidence>
<organism evidence="7">
    <name type="scientific">Homo sapiens</name>
    <name type="common">Human</name>
    <dbReference type="NCBI Taxonomy" id="9606"/>
    <lineage>
        <taxon>Eukaryota</taxon>
        <taxon>Metazoa</taxon>
        <taxon>Chordata</taxon>
        <taxon>Craniata</taxon>
        <taxon>Vertebrata</taxon>
        <taxon>Euteleostomi</taxon>
        <taxon>Mammalia</taxon>
        <taxon>Eutheria</taxon>
        <taxon>Euarchontoglires</taxon>
        <taxon>Primates</taxon>
        <taxon>Haplorrhini</taxon>
        <taxon>Catarrhini</taxon>
        <taxon>Hominidae</taxon>
        <taxon>Homo</taxon>
    </lineage>
</organism>
<feature type="domain" description="Flavoprotein pyridine nucleotide cytochrome reductase-like FAD-binding" evidence="6">
    <location>
        <begin position="50"/>
        <end position="80"/>
    </location>
</feature>
<keyword evidence="3" id="KW-0274">FAD</keyword>
<evidence type="ECO:0000256" key="3">
    <source>
        <dbReference type="ARBA" id="ARBA00022827"/>
    </source>
</evidence>
<name>B4DJ32_HUMAN</name>
<evidence type="ECO:0000313" key="7">
    <source>
        <dbReference type="EMBL" id="BAG58694.1"/>
    </source>
</evidence>
<evidence type="ECO:0000256" key="4">
    <source>
        <dbReference type="ARBA" id="ARBA00023002"/>
    </source>
</evidence>
<protein>
    <submittedName>
        <fullName evidence="7">cDNA FLJ57732, moderately similar to Homo sapiens cytochrome b5 reductase 1 (CYB5R1), mRNA</fullName>
    </submittedName>
</protein>
<comment type="cofactor">
    <cofactor evidence="1">
        <name>FAD</name>
        <dbReference type="ChEBI" id="CHEBI:57692"/>
    </cofactor>
</comment>
<accession>B4DJ32</accession>
<dbReference type="InterPro" id="IPR008333">
    <property type="entry name" value="Cbr1-like_FAD-bd_dom"/>
</dbReference>
<keyword evidence="5" id="KW-0472">Membrane</keyword>
<reference evidence="7" key="1">
    <citation type="submission" date="2007-10" db="EMBL/GenBank/DDBJ databases">
        <title>NEDO human cDNA sequencing project focused on splicing variants.</title>
        <authorList>
            <person name="Wakamatsu A."/>
            <person name="Yamamoto J."/>
            <person name="Kimura K."/>
            <person name="Ishii S."/>
            <person name="Watanabe K."/>
            <person name="Sugiyama A."/>
            <person name="Murakawa K."/>
            <person name="Kaida T."/>
            <person name="Tsuchiya K."/>
            <person name="Fukuzumi Y."/>
            <person name="Kumagai A."/>
            <person name="Oishi Y."/>
            <person name="Yamamoto S."/>
            <person name="Ono Y."/>
            <person name="Komori Y."/>
            <person name="Yamazaki M."/>
            <person name="Kisu Y."/>
            <person name="Nishikawa T."/>
            <person name="Sugano S."/>
            <person name="Nomura N."/>
            <person name="Isogai T."/>
        </authorList>
    </citation>
    <scope>NUCLEOTIDE SEQUENCE</scope>
    <source>
        <tissue evidence="7">Substantia nigra</tissue>
    </source>
</reference>
<dbReference type="EMBL" id="AK295902">
    <property type="protein sequence ID" value="BAG58694.1"/>
    <property type="molecule type" value="mRNA"/>
</dbReference>
<feature type="transmembrane region" description="Helical" evidence="5">
    <location>
        <begin position="6"/>
        <end position="30"/>
    </location>
</feature>
<dbReference type="InterPro" id="IPR001834">
    <property type="entry name" value="CBR-like"/>
</dbReference>
<dbReference type="PeptideAtlas" id="B4DJ32"/>
<keyword evidence="5" id="KW-0812">Transmembrane</keyword>
<proteinExistence type="evidence at transcript level"/>
<dbReference type="PANTHER" id="PTHR19370">
    <property type="entry name" value="NADH-CYTOCHROME B5 REDUCTASE"/>
    <property type="match status" value="1"/>
</dbReference>
<evidence type="ECO:0000259" key="6">
    <source>
        <dbReference type="Pfam" id="PF00970"/>
    </source>
</evidence>
<keyword evidence="2" id="KW-0285">Flavoprotein</keyword>
<dbReference type="PANTHER" id="PTHR19370:SF74">
    <property type="entry name" value="NADH-CYTOCHROME B5 REDUCTASE 1"/>
    <property type="match status" value="1"/>
</dbReference>
<dbReference type="Gene3D" id="2.40.30.10">
    <property type="entry name" value="Translation factors"/>
    <property type="match status" value="1"/>
</dbReference>
<dbReference type="InterPro" id="IPR017938">
    <property type="entry name" value="Riboflavin_synthase-like_b-brl"/>
</dbReference>
<dbReference type="GO" id="GO:0016491">
    <property type="term" value="F:oxidoreductase activity"/>
    <property type="evidence" value="ECO:0007669"/>
    <property type="project" value="UniProtKB-KW"/>
</dbReference>
<evidence type="ECO:0000256" key="5">
    <source>
        <dbReference type="SAM" id="Phobius"/>
    </source>
</evidence>
<keyword evidence="4" id="KW-0560">Oxidoreductase</keyword>
<keyword evidence="5" id="KW-1133">Transmembrane helix</keyword>
<dbReference type="Pfam" id="PF00970">
    <property type="entry name" value="FAD_binding_6"/>
    <property type="match status" value="1"/>
</dbReference>
<dbReference type="SUPFAM" id="SSF63380">
    <property type="entry name" value="Riboflavin synthase domain-like"/>
    <property type="match status" value="1"/>
</dbReference>